<organism evidence="9 10">
    <name type="scientific">Trichinella pseudospiralis</name>
    <name type="common">Parasitic roundworm</name>
    <dbReference type="NCBI Taxonomy" id="6337"/>
    <lineage>
        <taxon>Eukaryota</taxon>
        <taxon>Metazoa</taxon>
        <taxon>Ecdysozoa</taxon>
        <taxon>Nematoda</taxon>
        <taxon>Enoplea</taxon>
        <taxon>Dorylaimia</taxon>
        <taxon>Trichinellida</taxon>
        <taxon>Trichinellidae</taxon>
        <taxon>Trichinella</taxon>
    </lineage>
</organism>
<dbReference type="PANTHER" id="PTHR45622">
    <property type="entry name" value="UBIQUITIN-PROTEIN LIGASE E3A-RELATED"/>
    <property type="match status" value="1"/>
</dbReference>
<dbReference type="SUPFAM" id="SSF50985">
    <property type="entry name" value="RCC1/BLIP-II"/>
    <property type="match status" value="1"/>
</dbReference>
<proteinExistence type="predicted"/>
<dbReference type="Gene3D" id="3.30.2160.10">
    <property type="entry name" value="Hect, E3 ligase catalytic domain"/>
    <property type="match status" value="1"/>
</dbReference>
<dbReference type="PROSITE" id="PS50237">
    <property type="entry name" value="HECT"/>
    <property type="match status" value="1"/>
</dbReference>
<dbReference type="GO" id="GO:0016567">
    <property type="term" value="P:protein ubiquitination"/>
    <property type="evidence" value="ECO:0007669"/>
    <property type="project" value="TreeGrafter"/>
</dbReference>
<dbReference type="PRINTS" id="PR00633">
    <property type="entry name" value="RCCNDNSATION"/>
</dbReference>
<feature type="active site" description="Glycyl thioester intermediate" evidence="6">
    <location>
        <position position="1014"/>
    </location>
</feature>
<feature type="repeat" description="RCC1" evidence="7">
    <location>
        <begin position="336"/>
        <end position="386"/>
    </location>
</feature>
<dbReference type="Gene3D" id="3.30.2410.10">
    <property type="entry name" value="Hect, E3 ligase catalytic domain"/>
    <property type="match status" value="1"/>
</dbReference>
<dbReference type="FunFam" id="3.30.2160.10:FF:000004">
    <property type="entry name" value="probable E3 ubiquitin-protein ligase HERC4 isoform X1"/>
    <property type="match status" value="1"/>
</dbReference>
<feature type="repeat" description="RCC1" evidence="7">
    <location>
        <begin position="126"/>
        <end position="179"/>
    </location>
</feature>
<dbReference type="GO" id="GO:0005737">
    <property type="term" value="C:cytoplasm"/>
    <property type="evidence" value="ECO:0007669"/>
    <property type="project" value="UniProtKB-SubCell"/>
</dbReference>
<protein>
    <submittedName>
        <fullName evidence="9">Putative E3 ubiquitin-protein ligase HERC4</fullName>
    </submittedName>
</protein>
<dbReference type="InterPro" id="IPR051709">
    <property type="entry name" value="Ub-ligase/GTPase-reg"/>
</dbReference>
<evidence type="ECO:0000256" key="2">
    <source>
        <dbReference type="ARBA" id="ARBA00022490"/>
    </source>
</evidence>
<dbReference type="EMBL" id="JYDU01000048">
    <property type="protein sequence ID" value="KRX95999.1"/>
    <property type="molecule type" value="Genomic_DNA"/>
</dbReference>
<dbReference type="Pfam" id="PF00632">
    <property type="entry name" value="HECT"/>
    <property type="match status" value="1"/>
</dbReference>
<sequence length="1046" mass="118168">LQAFRCCIGDERTAVVSMTSMSLLCCGNTSDGQLGLGGIDEENVKSLTFVESTKNFLKIRQIACGRHHSVMLLEDGSVFSCGNNDFYQLGHDGIKRKPRLIDSFVGIHVVSVACGDAHCVALTNDGHLFSWGSNTYGQLGVERMNALAKARYPLIQEINLANIVQIACGSNHSLALESTDGVLHAWGLNDHGQLGIGTRESFIRPTTVNKLMGIPICQLAAGASHSLVLTPSGTVFGWGKNSFGQIGQNEQRDILYPSLVKLLRTQKVIRLACGEDFSVAITATGGLFTFGAGTYGQLGHGNQNSELFPKQVMELMGSVVLDVACGRCHTMAITENKLYAFGLNTSGQLGVPSVKHSTSTPLPVPIEKQPRKVFAGADFSFVLCSERVTFNGDNDGDDSKAITVPSFPVKHLSLSFVRHLINEEPKHLYDFVETVMTSLCCLNGSFLQSGNDRFGVTERHSCINMDEAMETFLLLSDYCTAHPNIESMMVRSVEVSLIPSLKSSLIDIEFARVYLILPWCHIFSLSKYYRNIVVPFTLCLSDQTATTWEFLESWWSSLPVRHLNRILKVFKQVACFFIDNLMNERGQNTNSLPITAIKSALEVLSHLNKVNVKVRKIPVSSFYIDDLEKKINLRDDFLQTMNEDRQCSNRFLFCHYPFILNAVAKSILFQVNVAVEMVIAQVREYFFISVSRNSIIEDTFKHLIVATPYDLKRPLKVQFVGEDADDLGGLKKEFFMLIFQELFNPKYGMFVEYEESRYTWFAHYNFEEPHTYEYIGILCGMTIYNNVIAALPFPLALYKKLLNEPVTLEDLKELSPTEGRCLEEMLDYDDDDFESVFCVNFQISLPCLDKVETVELKPGGANISVTKANRQEYVDLYVDYKLNQMVLHQFEAFKKGFNRVVAGCIIPMFQPLELMECIIGNQQYDWVEFEKSTQYRGEYWRQDPTIVLFWEVFHEMSLEQKKKFLLFVTGSDRVPFQGMDQIKVSWLLSFLFLKSMIIQPCFGGEQYYPVAHTCFNLIDLPKYKSKEILAKKLLEAIEHNQGFTVV</sequence>
<evidence type="ECO:0000256" key="6">
    <source>
        <dbReference type="PROSITE-ProRule" id="PRU00104"/>
    </source>
</evidence>
<keyword evidence="5 6" id="KW-0833">Ubl conjugation pathway</keyword>
<keyword evidence="2" id="KW-0963">Cytoplasm</keyword>
<evidence type="ECO:0000256" key="5">
    <source>
        <dbReference type="ARBA" id="ARBA00022786"/>
    </source>
</evidence>
<accession>A0A0V0Y6Y6</accession>
<dbReference type="GO" id="GO:0061630">
    <property type="term" value="F:ubiquitin protein ligase activity"/>
    <property type="evidence" value="ECO:0007669"/>
    <property type="project" value="TreeGrafter"/>
</dbReference>
<evidence type="ECO:0000256" key="4">
    <source>
        <dbReference type="ARBA" id="ARBA00022737"/>
    </source>
</evidence>
<evidence type="ECO:0000313" key="10">
    <source>
        <dbReference type="Proteomes" id="UP000054815"/>
    </source>
</evidence>
<evidence type="ECO:0000256" key="3">
    <source>
        <dbReference type="ARBA" id="ARBA00022679"/>
    </source>
</evidence>
<dbReference type="Pfam" id="PF25390">
    <property type="entry name" value="WD40_RLD"/>
    <property type="match status" value="1"/>
</dbReference>
<dbReference type="InterPro" id="IPR058923">
    <property type="entry name" value="RCC1-like_dom"/>
</dbReference>
<dbReference type="FunFam" id="3.30.2410.10:FF:000003">
    <property type="entry name" value="probable E3 ubiquitin-protein ligase HERC4 isoform X1"/>
    <property type="match status" value="1"/>
</dbReference>
<keyword evidence="4" id="KW-0677">Repeat</keyword>
<dbReference type="Proteomes" id="UP000054815">
    <property type="component" value="Unassembled WGS sequence"/>
</dbReference>
<feature type="repeat" description="RCC1" evidence="7">
    <location>
        <begin position="233"/>
        <end position="284"/>
    </location>
</feature>
<dbReference type="CDD" id="cd00078">
    <property type="entry name" value="HECTc"/>
    <property type="match status" value="1"/>
</dbReference>
<evidence type="ECO:0000313" key="9">
    <source>
        <dbReference type="EMBL" id="KRX95999.1"/>
    </source>
</evidence>
<feature type="repeat" description="RCC1" evidence="7">
    <location>
        <begin position="181"/>
        <end position="232"/>
    </location>
</feature>
<dbReference type="PANTHER" id="PTHR45622:SF76">
    <property type="entry name" value="HECT AND RLD DOMAIN CONTAINING E3 UBIQUITIN LIGASE 4, ISOFORM C"/>
    <property type="match status" value="1"/>
</dbReference>
<feature type="domain" description="HECT" evidence="8">
    <location>
        <begin position="707"/>
        <end position="1046"/>
    </location>
</feature>
<comment type="caution">
    <text evidence="9">The sequence shown here is derived from an EMBL/GenBank/DDBJ whole genome shotgun (WGS) entry which is preliminary data.</text>
</comment>
<feature type="repeat" description="RCC1" evidence="7">
    <location>
        <begin position="76"/>
        <end position="125"/>
    </location>
</feature>
<dbReference type="PROSITE" id="PS50012">
    <property type="entry name" value="RCC1_3"/>
    <property type="match status" value="7"/>
</dbReference>
<dbReference type="Gene3D" id="2.130.10.30">
    <property type="entry name" value="Regulator of chromosome condensation 1/beta-lactamase-inhibitor protein II"/>
    <property type="match status" value="2"/>
</dbReference>
<reference evidence="9 10" key="1">
    <citation type="submission" date="2015-01" db="EMBL/GenBank/DDBJ databases">
        <title>Evolution of Trichinella species and genotypes.</title>
        <authorList>
            <person name="Korhonen P.K."/>
            <person name="Edoardo P."/>
            <person name="Giuseppe L.R."/>
            <person name="Gasser R.B."/>
        </authorList>
    </citation>
    <scope>NUCLEOTIDE SEQUENCE [LARGE SCALE GENOMIC DNA]</scope>
    <source>
        <strain evidence="9">ISS141</strain>
    </source>
</reference>
<gene>
    <name evidence="9" type="primary">Herc4</name>
    <name evidence="9" type="ORF">T4E_9058</name>
</gene>
<name>A0A0V0Y6Y6_TRIPS</name>
<dbReference type="AlphaFoldDB" id="A0A0V0Y6Y6"/>
<dbReference type="InterPro" id="IPR000569">
    <property type="entry name" value="HECT_dom"/>
</dbReference>
<dbReference type="InterPro" id="IPR000408">
    <property type="entry name" value="Reg_chr_condens"/>
</dbReference>
<evidence type="ECO:0000256" key="1">
    <source>
        <dbReference type="ARBA" id="ARBA00004496"/>
    </source>
</evidence>
<dbReference type="SUPFAM" id="SSF56204">
    <property type="entry name" value="Hect, E3 ligase catalytic domain"/>
    <property type="match status" value="1"/>
</dbReference>
<dbReference type="Gene3D" id="3.90.1750.10">
    <property type="entry name" value="Hect, E3 ligase catalytic domains"/>
    <property type="match status" value="1"/>
</dbReference>
<comment type="subcellular location">
    <subcellularLocation>
        <location evidence="1">Cytoplasm</location>
    </subcellularLocation>
</comment>
<feature type="non-terminal residue" evidence="9">
    <location>
        <position position="1"/>
    </location>
</feature>
<dbReference type="InterPro" id="IPR035983">
    <property type="entry name" value="Hect_E3_ubiquitin_ligase"/>
</dbReference>
<dbReference type="PROSITE" id="PS00626">
    <property type="entry name" value="RCC1_2"/>
    <property type="match status" value="4"/>
</dbReference>
<feature type="repeat" description="RCC1" evidence="7">
    <location>
        <begin position="285"/>
        <end position="336"/>
    </location>
</feature>
<dbReference type="InterPro" id="IPR009091">
    <property type="entry name" value="RCC1/BLIP-II"/>
</dbReference>
<evidence type="ECO:0000256" key="7">
    <source>
        <dbReference type="PROSITE-ProRule" id="PRU00235"/>
    </source>
</evidence>
<feature type="repeat" description="RCC1" evidence="7">
    <location>
        <begin position="21"/>
        <end position="75"/>
    </location>
</feature>
<dbReference type="GO" id="GO:0006511">
    <property type="term" value="P:ubiquitin-dependent protein catabolic process"/>
    <property type="evidence" value="ECO:0007669"/>
    <property type="project" value="TreeGrafter"/>
</dbReference>
<keyword evidence="3" id="KW-0808">Transferase</keyword>
<dbReference type="SMART" id="SM00119">
    <property type="entry name" value="HECTc"/>
    <property type="match status" value="1"/>
</dbReference>
<evidence type="ECO:0000259" key="8">
    <source>
        <dbReference type="PROSITE" id="PS50237"/>
    </source>
</evidence>
<dbReference type="STRING" id="6337.A0A0V0Y6Y6"/>